<dbReference type="Proteomes" id="UP000177208">
    <property type="component" value="Unassembled WGS sequence"/>
</dbReference>
<dbReference type="EMBL" id="MFZG01000020">
    <property type="protein sequence ID" value="OGK16644.1"/>
    <property type="molecule type" value="Genomic_DNA"/>
</dbReference>
<comment type="caution">
    <text evidence="2">The sequence shown here is derived from an EMBL/GenBank/DDBJ whole genome shotgun (WGS) entry which is preliminary data.</text>
</comment>
<protein>
    <recommendedName>
        <fullName evidence="1">Transcobalamin-like C-terminal domain-containing protein</fullName>
    </recommendedName>
</protein>
<dbReference type="AlphaFoldDB" id="A0A1F7GCP4"/>
<sequence length="131" mass="14605">MKKLLLLIVFFGIFLALLKIVPIVKNGAKAPDTSRNIPKITVKQKITGQDDFSSYQIEEDKTALDLLKQSSSPVTVGEKENAYVAGINGIKAEAEKQEFWAFYVNDKMSSVGAGSYKLKNGDKIEWKVENY</sequence>
<evidence type="ECO:0000313" key="2">
    <source>
        <dbReference type="EMBL" id="OGK16644.1"/>
    </source>
</evidence>
<reference evidence="2 3" key="1">
    <citation type="journal article" date="2016" name="Nat. Commun.">
        <title>Thousands of microbial genomes shed light on interconnected biogeochemical processes in an aquifer system.</title>
        <authorList>
            <person name="Anantharaman K."/>
            <person name="Brown C.T."/>
            <person name="Hug L.A."/>
            <person name="Sharon I."/>
            <person name="Castelle C.J."/>
            <person name="Probst A.J."/>
            <person name="Thomas B.C."/>
            <person name="Singh A."/>
            <person name="Wilkins M.J."/>
            <person name="Karaoz U."/>
            <person name="Brodie E.L."/>
            <person name="Williams K.H."/>
            <person name="Hubbard S.S."/>
            <person name="Banfield J.F."/>
        </authorList>
    </citation>
    <scope>NUCLEOTIDE SEQUENCE [LARGE SCALE GENOMIC DNA]</scope>
</reference>
<dbReference type="InterPro" id="IPR027954">
    <property type="entry name" value="Transcobalamin-like_C"/>
</dbReference>
<accession>A0A1F7GCP4</accession>
<proteinExistence type="predicted"/>
<dbReference type="Gene3D" id="2.170.130.30">
    <property type="match status" value="1"/>
</dbReference>
<organism evidence="2 3">
    <name type="scientific">Candidatus Roizmanbacteria bacterium RIFCSPHIGHO2_01_FULL_39_12c</name>
    <dbReference type="NCBI Taxonomy" id="1802031"/>
    <lineage>
        <taxon>Bacteria</taxon>
        <taxon>Candidatus Roizmaniibacteriota</taxon>
    </lineage>
</organism>
<gene>
    <name evidence="2" type="ORF">A2774_03260</name>
</gene>
<feature type="domain" description="Transcobalamin-like C-terminal" evidence="1">
    <location>
        <begin position="60"/>
        <end position="129"/>
    </location>
</feature>
<evidence type="ECO:0000313" key="3">
    <source>
        <dbReference type="Proteomes" id="UP000177208"/>
    </source>
</evidence>
<name>A0A1F7GCP4_9BACT</name>
<evidence type="ECO:0000259" key="1">
    <source>
        <dbReference type="Pfam" id="PF14478"/>
    </source>
</evidence>
<dbReference type="Pfam" id="PF14478">
    <property type="entry name" value="DUF4430"/>
    <property type="match status" value="1"/>
</dbReference>